<dbReference type="PANTHER" id="PTHR10315:SF117">
    <property type="entry name" value="RING-TYPE E3 UBIQUITIN TRANSFERASE"/>
    <property type="match status" value="1"/>
</dbReference>
<evidence type="ECO:0008006" key="4">
    <source>
        <dbReference type="Google" id="ProtNLM"/>
    </source>
</evidence>
<feature type="region of interest" description="Disordered" evidence="1">
    <location>
        <begin position="438"/>
        <end position="488"/>
    </location>
</feature>
<protein>
    <recommendedName>
        <fullName evidence="4">RING-type E3 ubiquitin transferase</fullName>
    </recommendedName>
</protein>
<dbReference type="InterPro" id="IPR052088">
    <property type="entry name" value="E3_ubiquitin-ligase_SINA"/>
</dbReference>
<gene>
    <name evidence="2" type="ORF">ODALV1_LOCUS22622</name>
</gene>
<proteinExistence type="predicted"/>
<feature type="compositionally biased region" description="Basic and acidic residues" evidence="1">
    <location>
        <begin position="80"/>
        <end position="104"/>
    </location>
</feature>
<sequence length="488" mass="55747">MSSNSKTKVLSAAEIEEIDERFLDLIKYEKELNRGGDDTESEFSTISKTTTNPPEDEERDEEEEEELVGQSDQFEEEEVERGVQDREEKQEGEVQVDDDVKANDEENYEEEEDDDEDNILLPGSTPLLHVPTEDILEFDITCGMCWKCSGPPQNYCTEGHTICTRCYDQLEIKTCRTQMKYVDDDEEEDLIDCGSQVIELPDSVKNSEHYKHFLEMSTFTCGAWSLGCDKLELKYDEIEKHELEECLFRPLRYCQFRSVGCGKSFDRFEDHLRHLIEEHELPVSEVMGGGHFLVPYDRKAYEESMEAEHHGIIPIIRGVVLLDSNIMCLLMAKEVVVDDQDMTRIWVCYVGPLRKEEYLEATICVLSSSQDDQLGHFATEIHVRVLQAINTAPDVDSSVAFTDVSNAFLDKEMVFNVVGQKCMNMMICIMKIRKEGKNEEEEVEGQGQGETETGEGGDDVGEDDGEGQLETGEETEGDEHQDLWQFVV</sequence>
<dbReference type="Proteomes" id="UP001642540">
    <property type="component" value="Unassembled WGS sequence"/>
</dbReference>
<feature type="compositionally biased region" description="Acidic residues" evidence="1">
    <location>
        <begin position="54"/>
        <end position="79"/>
    </location>
</feature>
<name>A0ABP1RIJ8_9HEXA</name>
<comment type="caution">
    <text evidence="2">The sequence shown here is derived from an EMBL/GenBank/DDBJ whole genome shotgun (WGS) entry which is preliminary data.</text>
</comment>
<feature type="compositionally biased region" description="Acidic residues" evidence="1">
    <location>
        <begin position="452"/>
        <end position="479"/>
    </location>
</feature>
<evidence type="ECO:0000256" key="1">
    <source>
        <dbReference type="SAM" id="MobiDB-lite"/>
    </source>
</evidence>
<feature type="compositionally biased region" description="Polar residues" evidence="1">
    <location>
        <begin position="42"/>
        <end position="53"/>
    </location>
</feature>
<evidence type="ECO:0000313" key="3">
    <source>
        <dbReference type="Proteomes" id="UP001642540"/>
    </source>
</evidence>
<evidence type="ECO:0000313" key="2">
    <source>
        <dbReference type="EMBL" id="CAL8128860.1"/>
    </source>
</evidence>
<organism evidence="2 3">
    <name type="scientific">Orchesella dallaii</name>
    <dbReference type="NCBI Taxonomy" id="48710"/>
    <lineage>
        <taxon>Eukaryota</taxon>
        <taxon>Metazoa</taxon>
        <taxon>Ecdysozoa</taxon>
        <taxon>Arthropoda</taxon>
        <taxon>Hexapoda</taxon>
        <taxon>Collembola</taxon>
        <taxon>Entomobryomorpha</taxon>
        <taxon>Entomobryoidea</taxon>
        <taxon>Orchesellidae</taxon>
        <taxon>Orchesellinae</taxon>
        <taxon>Orchesella</taxon>
    </lineage>
</organism>
<keyword evidence="3" id="KW-1185">Reference proteome</keyword>
<reference evidence="2 3" key="1">
    <citation type="submission" date="2024-08" db="EMBL/GenBank/DDBJ databases">
        <authorList>
            <person name="Cucini C."/>
            <person name="Frati F."/>
        </authorList>
    </citation>
    <scope>NUCLEOTIDE SEQUENCE [LARGE SCALE GENOMIC DNA]</scope>
</reference>
<feature type="region of interest" description="Disordered" evidence="1">
    <location>
        <begin position="32"/>
        <end position="123"/>
    </location>
</feature>
<dbReference type="PANTHER" id="PTHR10315">
    <property type="entry name" value="E3 UBIQUITIN PROTEIN LIGASE SIAH"/>
    <property type="match status" value="1"/>
</dbReference>
<feature type="compositionally biased region" description="Acidic residues" evidence="1">
    <location>
        <begin position="105"/>
        <end position="118"/>
    </location>
</feature>
<dbReference type="EMBL" id="CAXLJM020000075">
    <property type="protein sequence ID" value="CAL8128860.1"/>
    <property type="molecule type" value="Genomic_DNA"/>
</dbReference>
<accession>A0ABP1RIJ8</accession>